<dbReference type="InterPro" id="IPR001736">
    <property type="entry name" value="PLipase_D/transphosphatidylase"/>
</dbReference>
<dbReference type="PIRSF" id="PIRSF009376">
    <property type="entry name" value="Phospholipase_D_euk"/>
    <property type="match status" value="1"/>
</dbReference>
<dbReference type="EMBL" id="CAJNOH010000006">
    <property type="protein sequence ID" value="CAF0734418.1"/>
    <property type="molecule type" value="Genomic_DNA"/>
</dbReference>
<dbReference type="SMART" id="SM00155">
    <property type="entry name" value="PLDc"/>
    <property type="match status" value="2"/>
</dbReference>
<dbReference type="FunFam" id="3.30.870.10:FF:000011">
    <property type="entry name" value="Phospholipase"/>
    <property type="match status" value="1"/>
</dbReference>
<comment type="catalytic activity">
    <reaction evidence="1 6">
        <text>a 1,2-diacyl-sn-glycero-3-phosphocholine + H2O = a 1,2-diacyl-sn-glycero-3-phosphate + choline + H(+)</text>
        <dbReference type="Rhea" id="RHEA:14445"/>
        <dbReference type="ChEBI" id="CHEBI:15354"/>
        <dbReference type="ChEBI" id="CHEBI:15377"/>
        <dbReference type="ChEBI" id="CHEBI:15378"/>
        <dbReference type="ChEBI" id="CHEBI:57643"/>
        <dbReference type="ChEBI" id="CHEBI:58608"/>
        <dbReference type="EC" id="3.1.4.4"/>
    </reaction>
</comment>
<feature type="region of interest" description="Disordered" evidence="7">
    <location>
        <begin position="609"/>
        <end position="628"/>
    </location>
</feature>
<feature type="region of interest" description="Disordered" evidence="7">
    <location>
        <begin position="1"/>
        <end position="42"/>
    </location>
</feature>
<dbReference type="GO" id="GO:0004630">
    <property type="term" value="F:phospholipase D activity"/>
    <property type="evidence" value="ECO:0007669"/>
    <property type="project" value="UniProtKB-UniRule"/>
</dbReference>
<protein>
    <recommendedName>
        <fullName evidence="6">Phospholipase</fullName>
        <ecNumber evidence="6">3.1.4.4</ecNumber>
    </recommendedName>
</protein>
<keyword evidence="4 6" id="KW-0442">Lipid degradation</keyword>
<evidence type="ECO:0000313" key="10">
    <source>
        <dbReference type="EMBL" id="CAF1032238.1"/>
    </source>
</evidence>
<dbReference type="Pfam" id="PF00614">
    <property type="entry name" value="PLDc"/>
    <property type="match status" value="1"/>
</dbReference>
<feature type="compositionally biased region" description="Acidic residues" evidence="7">
    <location>
        <begin position="20"/>
        <end position="41"/>
    </location>
</feature>
<evidence type="ECO:0000256" key="3">
    <source>
        <dbReference type="ARBA" id="ARBA00022801"/>
    </source>
</evidence>
<dbReference type="Proteomes" id="UP000663854">
    <property type="component" value="Unassembled WGS sequence"/>
</dbReference>
<dbReference type="Proteomes" id="UP000663870">
    <property type="component" value="Unassembled WGS sequence"/>
</dbReference>
<evidence type="ECO:0000313" key="11">
    <source>
        <dbReference type="Proteomes" id="UP000663854"/>
    </source>
</evidence>
<dbReference type="InterPro" id="IPR016555">
    <property type="entry name" value="PLipase_D_euk"/>
</dbReference>
<evidence type="ECO:0000313" key="12">
    <source>
        <dbReference type="Proteomes" id="UP000663870"/>
    </source>
</evidence>
<evidence type="ECO:0000256" key="7">
    <source>
        <dbReference type="SAM" id="MobiDB-lite"/>
    </source>
</evidence>
<feature type="domain" description="PLD phosphodiesterase" evidence="8">
    <location>
        <begin position="480"/>
        <end position="507"/>
    </location>
</feature>
<dbReference type="EMBL" id="CAJNOL010000368">
    <property type="protein sequence ID" value="CAF1032238.1"/>
    <property type="molecule type" value="Genomic_DNA"/>
</dbReference>
<evidence type="ECO:0000256" key="1">
    <source>
        <dbReference type="ARBA" id="ARBA00000798"/>
    </source>
</evidence>
<gene>
    <name evidence="10" type="ORF">JXQ802_LOCUS15703</name>
    <name evidence="9" type="ORF">PYM288_LOCUS1165</name>
</gene>
<evidence type="ECO:0000256" key="5">
    <source>
        <dbReference type="ARBA" id="ARBA00023098"/>
    </source>
</evidence>
<dbReference type="SUPFAM" id="SSF64268">
    <property type="entry name" value="PX domain"/>
    <property type="match status" value="1"/>
</dbReference>
<dbReference type="GO" id="GO:0035091">
    <property type="term" value="F:phosphatidylinositol binding"/>
    <property type="evidence" value="ECO:0007669"/>
    <property type="project" value="InterPro"/>
</dbReference>
<feature type="compositionally biased region" description="Low complexity" evidence="7">
    <location>
        <begin position="615"/>
        <end position="628"/>
    </location>
</feature>
<comment type="caution">
    <text evidence="9">The sequence shown here is derived from an EMBL/GenBank/DDBJ whole genome shotgun (WGS) entry which is preliminary data.</text>
</comment>
<dbReference type="GO" id="GO:0035556">
    <property type="term" value="P:intracellular signal transduction"/>
    <property type="evidence" value="ECO:0007669"/>
    <property type="project" value="InterPro"/>
</dbReference>
<accession>A0A813N4W7</accession>
<evidence type="ECO:0000256" key="6">
    <source>
        <dbReference type="PIRNR" id="PIRNR009376"/>
    </source>
</evidence>
<dbReference type="Gene3D" id="3.30.1520.10">
    <property type="entry name" value="Phox-like domain"/>
    <property type="match status" value="1"/>
</dbReference>
<keyword evidence="3 6" id="KW-0378">Hydrolase</keyword>
<dbReference type="PANTHER" id="PTHR18896:SF76">
    <property type="entry name" value="PHOSPHOLIPASE"/>
    <property type="match status" value="1"/>
</dbReference>
<dbReference type="PANTHER" id="PTHR18896">
    <property type="entry name" value="PHOSPHOLIPASE D"/>
    <property type="match status" value="1"/>
</dbReference>
<dbReference type="Gene3D" id="3.30.870.10">
    <property type="entry name" value="Endonuclease Chain A"/>
    <property type="match status" value="3"/>
</dbReference>
<keyword evidence="2" id="KW-0677">Repeat</keyword>
<keyword evidence="5" id="KW-0443">Lipid metabolism</keyword>
<feature type="region of interest" description="Disordered" evidence="7">
    <location>
        <begin position="759"/>
        <end position="785"/>
    </location>
</feature>
<sequence>MTKQDDPLSTGPLTLKFTGVDEETTSDDEEEEEEEEKEEIEEKNVIPIHTPDSALCTRNGNTHNLTINNCYENNYGSHRRNQSTSIPYKIYFEHRERCWTFIPNTDVIVVNVAVSREHHFRLNPFLYTITLRHGEFNWTITKKYKDLVIFFERMNVFQKTAALPFPTTSHREIRRQMSHSHAIQGLTLKPDVLVDDNDINDREKLVADKLYSIVNHPVLSLHNECIKFVESSPLSFIRELGRKYKEGIVKKNSGGYRQGCCGSISARIKWLKRWLITKDSWIAYLNPKTGHVRAVMLVDKFFHVRTGRVHTGSVRKLYISNLARRLYLNCPTERKAIEYFDDINRMLKTTGRDFHIEKRFNSFAPIRVNTKCQWLVDGSDYMEAVAYAIKSATEEIYITDWFLSPEIYLKRPALSDEWRFDKMLEKKANEGIRIFVLLYKEVELAIGINSSYSKRKLLQAHPENVKVLRYPDHTGQNAVLFWGHHEKLVIIDQSIALFGGFDLCYGRWDNYHHLLTDFGSALPMKHHATQNVPRTHSVPLHDKVQCCNKKKNIHSISATRPYEILPSGGRFNSRVVSRQINQMIQSPVSIDALDLDGATCNRFINANDHIEQTTDRTPSPSSRPITTTTDAFFPSKIAQFRSEYHLKDHLKEPHSFGSISYNINDNSVSLSSNRSMSKTLNNDRTSDTIDRIINPTRRFSSSDIDQQSVHLLDTLQHRQLIEQQKKRRIYHFNHTLFSNIYKRTHRLSSADSHMYLSSIQNRERHTRRRHQSVRDSDMTDQHTTSDSVYSRALEKYILNHEAEEQEEENNEGQQHRRYRTLLSLSDGGTRRISTAASLRHRLSSHGNTSDLQVENKQQQLKMTKLNAESNNRGKKLSFLLPRRRASYYPDDTSNVLSDEQKKKRDVIWPLKRSYSFDTPFHRETIDALNKEHNYSPTETYSGSRWERLKLGIQSKINRFTKSTEDVSTLTLTSMPRRNSTETQPISTSHRHIGINVGPTLDRIRLRDKIRRVKLNIKTTWKQRSDLNESDQSDIDNSDYYRDSLHDDMSSFIGSSRRSTTNQLGLQGSSKLWFGKDYANFLLRDFRNLDQPFQDQIDRNTTPRMPWHDVGALVYGACARDLARHFIERWNFVKLQKAKDNERYPFLLPKSYGSYTPCPKLLSNTFNCSTQGLRSVGPWSTGRNDTEESIHNAFIDIITKAKYYIYIENQFFVSLIDDSTVRNGIADALFKRILRAHQEKETFRVYIVMPLIPGFEGQYGTSKATALQAITHWNYRSISQGQQSLLARLAKEVGDPHRYICFFGLRTWSEMNGRLVSEIVYVHSKFAIVDDNRVLIGSANINDRSLIGDRDSEVSVLFEDTEFVRGMMNGQNVQVGKFASGLRKRLFREHLGDFDGTQINYQDPISDSFYKDTWLSTAARNTTMFEKIFNCIPTDSAFTFSQLREIQAASKLCETNPEEARRLLQSIRGYLVLIPHKFLSKEYLGPRLPAKEILAPSWFWT</sequence>
<organism evidence="9 11">
    <name type="scientific">Rotaria sordida</name>
    <dbReference type="NCBI Taxonomy" id="392033"/>
    <lineage>
        <taxon>Eukaryota</taxon>
        <taxon>Metazoa</taxon>
        <taxon>Spiralia</taxon>
        <taxon>Gnathifera</taxon>
        <taxon>Rotifera</taxon>
        <taxon>Eurotatoria</taxon>
        <taxon>Bdelloidea</taxon>
        <taxon>Philodinida</taxon>
        <taxon>Philodinidae</taxon>
        <taxon>Rotaria</taxon>
    </lineage>
</organism>
<feature type="domain" description="PLD phosphodiesterase" evidence="8">
    <location>
        <begin position="1317"/>
        <end position="1344"/>
    </location>
</feature>
<dbReference type="InterPro" id="IPR036871">
    <property type="entry name" value="PX_dom_sf"/>
</dbReference>
<evidence type="ECO:0000259" key="8">
    <source>
        <dbReference type="PROSITE" id="PS50035"/>
    </source>
</evidence>
<dbReference type="Pfam" id="PF13091">
    <property type="entry name" value="PLDc_2"/>
    <property type="match status" value="1"/>
</dbReference>
<reference evidence="9" key="1">
    <citation type="submission" date="2021-02" db="EMBL/GenBank/DDBJ databases">
        <authorList>
            <person name="Nowell W R."/>
        </authorList>
    </citation>
    <scope>NUCLEOTIDE SEQUENCE</scope>
</reference>
<dbReference type="CDD" id="cd09138">
    <property type="entry name" value="PLDc_vPLD1_2_yPLD_like_1"/>
    <property type="match status" value="1"/>
</dbReference>
<name>A0A813N4W7_9BILA</name>
<dbReference type="InterPro" id="IPR025202">
    <property type="entry name" value="PLD-like_dom"/>
</dbReference>
<comment type="similarity">
    <text evidence="6">Belongs to the phospholipase D family.</text>
</comment>
<dbReference type="InterPro" id="IPR015679">
    <property type="entry name" value="PLipase_D_fam"/>
</dbReference>
<dbReference type="GO" id="GO:0060627">
    <property type="term" value="P:regulation of vesicle-mediated transport"/>
    <property type="evidence" value="ECO:0007669"/>
    <property type="project" value="TreeGrafter"/>
</dbReference>
<proteinExistence type="inferred from homology"/>
<keyword evidence="12" id="KW-1185">Reference proteome</keyword>
<dbReference type="GO" id="GO:0006654">
    <property type="term" value="P:phosphatidic acid biosynthetic process"/>
    <property type="evidence" value="ECO:0007669"/>
    <property type="project" value="InterPro"/>
</dbReference>
<evidence type="ECO:0000256" key="4">
    <source>
        <dbReference type="ARBA" id="ARBA00022963"/>
    </source>
</evidence>
<dbReference type="GO" id="GO:0009395">
    <property type="term" value="P:phospholipid catabolic process"/>
    <property type="evidence" value="ECO:0007669"/>
    <property type="project" value="TreeGrafter"/>
</dbReference>
<dbReference type="PROSITE" id="PS50035">
    <property type="entry name" value="PLD"/>
    <property type="match status" value="2"/>
</dbReference>
<dbReference type="EC" id="3.1.4.4" evidence="6"/>
<dbReference type="SUPFAM" id="SSF56024">
    <property type="entry name" value="Phospholipase D/nuclease"/>
    <property type="match status" value="3"/>
</dbReference>
<evidence type="ECO:0000256" key="2">
    <source>
        <dbReference type="ARBA" id="ARBA00022737"/>
    </source>
</evidence>
<evidence type="ECO:0000313" key="9">
    <source>
        <dbReference type="EMBL" id="CAF0734418.1"/>
    </source>
</evidence>
<dbReference type="CDD" id="cd09141">
    <property type="entry name" value="PLDc_vPLD1_2_yPLD_like_2"/>
    <property type="match status" value="1"/>
</dbReference>